<evidence type="ECO:0000313" key="6">
    <source>
        <dbReference type="Proteomes" id="UP001500418"/>
    </source>
</evidence>
<evidence type="ECO:0000256" key="3">
    <source>
        <dbReference type="ARBA" id="ARBA00023163"/>
    </source>
</evidence>
<gene>
    <name evidence="5" type="ORF">GCM10009575_031540</name>
</gene>
<evidence type="ECO:0000259" key="4">
    <source>
        <dbReference type="SMART" id="SM01043"/>
    </source>
</evidence>
<keyword evidence="2" id="KW-0805">Transcription regulation</keyword>
<protein>
    <recommendedName>
        <fullName evidence="4">Bacterial transcriptional activator domain-containing protein</fullName>
    </recommendedName>
</protein>
<dbReference type="Proteomes" id="UP001500418">
    <property type="component" value="Unassembled WGS sequence"/>
</dbReference>
<dbReference type="InterPro" id="IPR051677">
    <property type="entry name" value="AfsR-DnrI-RedD_regulator"/>
</dbReference>
<proteinExistence type="predicted"/>
<comment type="caution">
    <text evidence="5">The sequence shown here is derived from an EMBL/GenBank/DDBJ whole genome shotgun (WGS) entry which is preliminary data.</text>
</comment>
<dbReference type="SUPFAM" id="SSF48452">
    <property type="entry name" value="TPR-like"/>
    <property type="match status" value="1"/>
</dbReference>
<dbReference type="PANTHER" id="PTHR35807:SF1">
    <property type="entry name" value="TRANSCRIPTIONAL REGULATOR REDD"/>
    <property type="match status" value="1"/>
</dbReference>
<feature type="domain" description="Bacterial transcriptional activator" evidence="4">
    <location>
        <begin position="108"/>
        <end position="207"/>
    </location>
</feature>
<dbReference type="Gene3D" id="1.10.10.10">
    <property type="entry name" value="Winged helix-like DNA-binding domain superfamily/Winged helix DNA-binding domain"/>
    <property type="match status" value="1"/>
</dbReference>
<dbReference type="PANTHER" id="PTHR35807">
    <property type="entry name" value="TRANSCRIPTIONAL REGULATOR REDD-RELATED"/>
    <property type="match status" value="1"/>
</dbReference>
<sequence length="349" mass="36931">MSDVSAVSAVSVADGRLLSAQAGVAGSPREPHDAAGGGLRFAVLGPVRIWRGERKLAALSDAVWGDVPPPEVIAGLRTYAFRLRRKLGPGVLVSEAGGYALRAGSKALDLEVCEGYEARAKRARAEGDPSEARRLLHMALVLWDGQALAGVPGRLRERLRIMLMLALCRSGRQAEALGVYTDTRRLLADELGVDPDSGLAQMHQRILRADPTLTLQARPSDAEAPHISVPRPAQLPAAMAVSAVRGLGGAGKTALAVHVAHSVRESFPDGQLFVDLLGQRSRPADPAAVLGVFLRALGTPSADLPEGLHERAALYRSVLADRRVLVLLDNAHDTTQVRPCCPVPPVAPP</sequence>
<dbReference type="InterPro" id="IPR036388">
    <property type="entry name" value="WH-like_DNA-bd_sf"/>
</dbReference>
<evidence type="ECO:0000256" key="2">
    <source>
        <dbReference type="ARBA" id="ARBA00023015"/>
    </source>
</evidence>
<dbReference type="EMBL" id="BAAAID010000017">
    <property type="protein sequence ID" value="GAA0929148.1"/>
    <property type="molecule type" value="Genomic_DNA"/>
</dbReference>
<dbReference type="Gene3D" id="3.40.50.300">
    <property type="entry name" value="P-loop containing nucleotide triphosphate hydrolases"/>
    <property type="match status" value="1"/>
</dbReference>
<dbReference type="Pfam" id="PF03704">
    <property type="entry name" value="BTAD"/>
    <property type="match status" value="2"/>
</dbReference>
<keyword evidence="6" id="KW-1185">Reference proteome</keyword>
<reference evidence="5 6" key="1">
    <citation type="journal article" date="2019" name="Int. J. Syst. Evol. Microbiol.">
        <title>The Global Catalogue of Microorganisms (GCM) 10K type strain sequencing project: providing services to taxonomists for standard genome sequencing and annotation.</title>
        <authorList>
            <consortium name="The Broad Institute Genomics Platform"/>
            <consortium name="The Broad Institute Genome Sequencing Center for Infectious Disease"/>
            <person name="Wu L."/>
            <person name="Ma J."/>
        </authorList>
    </citation>
    <scope>NUCLEOTIDE SEQUENCE [LARGE SCALE GENOMIC DNA]</scope>
    <source>
        <strain evidence="5 6">JCM 11444</strain>
    </source>
</reference>
<evidence type="ECO:0000256" key="1">
    <source>
        <dbReference type="ARBA" id="ARBA00023012"/>
    </source>
</evidence>
<dbReference type="Gene3D" id="1.25.40.10">
    <property type="entry name" value="Tetratricopeptide repeat domain"/>
    <property type="match status" value="2"/>
</dbReference>
<dbReference type="InterPro" id="IPR027417">
    <property type="entry name" value="P-loop_NTPase"/>
</dbReference>
<dbReference type="SMART" id="SM01043">
    <property type="entry name" value="BTAD"/>
    <property type="match status" value="1"/>
</dbReference>
<keyword evidence="1" id="KW-0902">Two-component regulatory system</keyword>
<name>A0ABN1PJF6_9ACTN</name>
<evidence type="ECO:0000313" key="5">
    <source>
        <dbReference type="EMBL" id="GAA0929148.1"/>
    </source>
</evidence>
<keyword evidence="3" id="KW-0804">Transcription</keyword>
<accession>A0ABN1PJF6</accession>
<dbReference type="InterPro" id="IPR011990">
    <property type="entry name" value="TPR-like_helical_dom_sf"/>
</dbReference>
<dbReference type="InterPro" id="IPR005158">
    <property type="entry name" value="BTAD"/>
</dbReference>
<organism evidence="5 6">
    <name type="scientific">Streptomyces rhizosphaericus</name>
    <dbReference type="NCBI Taxonomy" id="114699"/>
    <lineage>
        <taxon>Bacteria</taxon>
        <taxon>Bacillati</taxon>
        <taxon>Actinomycetota</taxon>
        <taxon>Actinomycetes</taxon>
        <taxon>Kitasatosporales</taxon>
        <taxon>Streptomycetaceae</taxon>
        <taxon>Streptomyces</taxon>
        <taxon>Streptomyces violaceusniger group</taxon>
    </lineage>
</organism>
<dbReference type="SUPFAM" id="SSF52540">
    <property type="entry name" value="P-loop containing nucleoside triphosphate hydrolases"/>
    <property type="match status" value="1"/>
</dbReference>